<dbReference type="Pfam" id="PF02752">
    <property type="entry name" value="Arrestin_C"/>
    <property type="match status" value="1"/>
</dbReference>
<dbReference type="Gene3D" id="2.60.40.640">
    <property type="match status" value="1"/>
</dbReference>
<feature type="domain" description="Arrestin C-terminal-like" evidence="1">
    <location>
        <begin position="6"/>
        <end position="55"/>
    </location>
</feature>
<protein>
    <recommendedName>
        <fullName evidence="1">Arrestin C-terminal-like domain-containing protein</fullName>
    </recommendedName>
</protein>
<dbReference type="EMBL" id="BTRK01000005">
    <property type="protein sequence ID" value="GMR54625.1"/>
    <property type="molecule type" value="Genomic_DNA"/>
</dbReference>
<dbReference type="AlphaFoldDB" id="A0AAN5D2J2"/>
<comment type="caution">
    <text evidence="2">The sequence shown here is derived from an EMBL/GenBank/DDBJ whole genome shotgun (WGS) entry which is preliminary data.</text>
</comment>
<proteinExistence type="predicted"/>
<gene>
    <name evidence="2" type="ORF">PMAYCL1PPCAC_24820</name>
</gene>
<dbReference type="SUPFAM" id="SSF81296">
    <property type="entry name" value="E set domains"/>
    <property type="match status" value="1"/>
</dbReference>
<dbReference type="InterPro" id="IPR014752">
    <property type="entry name" value="Arrestin-like_C"/>
</dbReference>
<dbReference type="Proteomes" id="UP001328107">
    <property type="component" value="Unassembled WGS sequence"/>
</dbReference>
<reference evidence="3" key="1">
    <citation type="submission" date="2022-10" db="EMBL/GenBank/DDBJ databases">
        <title>Genome assembly of Pristionchus species.</title>
        <authorList>
            <person name="Yoshida K."/>
            <person name="Sommer R.J."/>
        </authorList>
    </citation>
    <scope>NUCLEOTIDE SEQUENCE [LARGE SCALE GENOMIC DNA]</scope>
    <source>
        <strain evidence="3">RS5460</strain>
    </source>
</reference>
<keyword evidence="3" id="KW-1185">Reference proteome</keyword>
<evidence type="ECO:0000259" key="1">
    <source>
        <dbReference type="Pfam" id="PF02752"/>
    </source>
</evidence>
<accession>A0AAN5D2J2</accession>
<dbReference type="InterPro" id="IPR014756">
    <property type="entry name" value="Ig_E-set"/>
</dbReference>
<dbReference type="InterPro" id="IPR011022">
    <property type="entry name" value="Arrestin_C-like"/>
</dbReference>
<organism evidence="2 3">
    <name type="scientific">Pristionchus mayeri</name>
    <dbReference type="NCBI Taxonomy" id="1317129"/>
    <lineage>
        <taxon>Eukaryota</taxon>
        <taxon>Metazoa</taxon>
        <taxon>Ecdysozoa</taxon>
        <taxon>Nematoda</taxon>
        <taxon>Chromadorea</taxon>
        <taxon>Rhabditida</taxon>
        <taxon>Rhabditina</taxon>
        <taxon>Diplogasteromorpha</taxon>
        <taxon>Diplogasteroidea</taxon>
        <taxon>Neodiplogasteridae</taxon>
        <taxon>Pristionchus</taxon>
    </lineage>
</organism>
<sequence length="69" mass="7574">RLRRLVPIPPVVSTFNICPIINVEYFLYIELTTIGILSTTTASAQLPLIIGTIPLRQVCTPPSRQVSAP</sequence>
<feature type="non-terminal residue" evidence="2">
    <location>
        <position position="1"/>
    </location>
</feature>
<evidence type="ECO:0000313" key="2">
    <source>
        <dbReference type="EMBL" id="GMR54625.1"/>
    </source>
</evidence>
<feature type="non-terminal residue" evidence="2">
    <location>
        <position position="69"/>
    </location>
</feature>
<evidence type="ECO:0000313" key="3">
    <source>
        <dbReference type="Proteomes" id="UP001328107"/>
    </source>
</evidence>
<name>A0AAN5D2J2_9BILA</name>